<reference evidence="1 2" key="1">
    <citation type="submission" date="2020-05" db="EMBL/GenBank/DDBJ databases">
        <title>Bremerella alba sp. nov., a novel planctomycete isolated from the surface of the macroalga Fucus spiralis.</title>
        <authorList>
            <person name="Godinho O."/>
            <person name="Botelho R."/>
            <person name="Albuquerque L."/>
            <person name="Wiegand S."/>
            <person name="Da Costa M.S."/>
            <person name="Lobo-Da-Cunha A."/>
            <person name="Jogler C."/>
            <person name="Lage O.M."/>
        </authorList>
    </citation>
    <scope>NUCLEOTIDE SEQUENCE [LARGE SCALE GENOMIC DNA]</scope>
    <source>
        <strain evidence="1 2">FF15</strain>
    </source>
</reference>
<sequence length="63" mass="6922">MIVKSQNVLIDTDSIAFAVMYRCLKCDNVVHGTKGSANGIVCENCQSPLEEDDEIAFRLEGDD</sequence>
<dbReference type="EMBL" id="JABRWO010000007">
    <property type="protein sequence ID" value="MBA2115711.1"/>
    <property type="molecule type" value="Genomic_DNA"/>
</dbReference>
<evidence type="ECO:0000313" key="2">
    <source>
        <dbReference type="Proteomes" id="UP000551616"/>
    </source>
</evidence>
<dbReference type="Proteomes" id="UP000551616">
    <property type="component" value="Unassembled WGS sequence"/>
</dbReference>
<dbReference type="RefSeq" id="WP_207397133.1">
    <property type="nucleotide sequence ID" value="NZ_JABRWO010000007.1"/>
</dbReference>
<keyword evidence="2" id="KW-1185">Reference proteome</keyword>
<dbReference type="AlphaFoldDB" id="A0A7V8V6E1"/>
<protein>
    <submittedName>
        <fullName evidence="1">Uncharacterized protein</fullName>
    </submittedName>
</protein>
<proteinExistence type="predicted"/>
<organism evidence="1 2">
    <name type="scientific">Bremerella alba</name>
    <dbReference type="NCBI Taxonomy" id="980252"/>
    <lineage>
        <taxon>Bacteria</taxon>
        <taxon>Pseudomonadati</taxon>
        <taxon>Planctomycetota</taxon>
        <taxon>Planctomycetia</taxon>
        <taxon>Pirellulales</taxon>
        <taxon>Pirellulaceae</taxon>
        <taxon>Bremerella</taxon>
    </lineage>
</organism>
<accession>A0A7V8V6E1</accession>
<name>A0A7V8V6E1_9BACT</name>
<comment type="caution">
    <text evidence="1">The sequence shown here is derived from an EMBL/GenBank/DDBJ whole genome shotgun (WGS) entry which is preliminary data.</text>
</comment>
<evidence type="ECO:0000313" key="1">
    <source>
        <dbReference type="EMBL" id="MBA2115711.1"/>
    </source>
</evidence>
<gene>
    <name evidence="1" type="ORF">HOV93_28950</name>
</gene>